<comment type="caution">
    <text evidence="3">The sequence shown here is derived from an EMBL/GenBank/DDBJ whole genome shotgun (WGS) entry which is preliminary data.</text>
</comment>
<dbReference type="RefSeq" id="WP_246336138.1">
    <property type="nucleotide sequence ID" value="NZ_JACHVQ010000001.1"/>
</dbReference>
<evidence type="ECO:0000256" key="1">
    <source>
        <dbReference type="SAM" id="MobiDB-lite"/>
    </source>
</evidence>
<evidence type="ECO:0008006" key="5">
    <source>
        <dbReference type="Google" id="ProtNLM"/>
    </source>
</evidence>
<dbReference type="Proteomes" id="UP000559182">
    <property type="component" value="Unassembled WGS sequence"/>
</dbReference>
<keyword evidence="4" id="KW-1185">Reference proteome</keyword>
<feature type="compositionally biased region" description="Polar residues" evidence="1">
    <location>
        <begin position="233"/>
        <end position="243"/>
    </location>
</feature>
<proteinExistence type="predicted"/>
<feature type="chain" id="PRO_5039355863" description="PKD domain-containing protein" evidence="2">
    <location>
        <begin position="33"/>
        <end position="358"/>
    </location>
</feature>
<organism evidence="3 4">
    <name type="scientific">Flexivirga oryzae</name>
    <dbReference type="NCBI Taxonomy" id="1794944"/>
    <lineage>
        <taxon>Bacteria</taxon>
        <taxon>Bacillati</taxon>
        <taxon>Actinomycetota</taxon>
        <taxon>Actinomycetes</taxon>
        <taxon>Micrococcales</taxon>
        <taxon>Dermacoccaceae</taxon>
        <taxon>Flexivirga</taxon>
    </lineage>
</organism>
<sequence length="358" mass="36426">MTRPVTRSTLRRPVLAAACGLLASLLAGCSSGGPDGSASSSDGSVTAAPATCSTSVAPGLNGAAVPFGTHATTGSSSALQVSSGRPMATTVPSGHAGYRLVEVPITADVRTNGTFAVDRSQFVLVGPDNRLCTQPKINPLAGGFVALTVDEAHPGSGVVAFLVPASVSTTQLSVRYLPATGAPSASLAWRSDATAPPTPEVTNACDGAKSTYRATGVHSVSFGSSVEHGDSVVSSTVRASTPTRRAFEPGPSQPNNMDAIDVKLHVTASGADAYVDRLAFVLVDGTGRLCRRAAVSSQGETLSSALVKKGHSANYTIVFWAPKDSTIKGLRLLQLTKPSGKKVGSIWSAPKLTLSPTD</sequence>
<dbReference type="EMBL" id="JACHVQ010000001">
    <property type="protein sequence ID" value="MBB2890320.1"/>
    <property type="molecule type" value="Genomic_DNA"/>
</dbReference>
<dbReference type="AlphaFoldDB" id="A0A839MY04"/>
<keyword evidence="2" id="KW-0732">Signal</keyword>
<accession>A0A839MY04</accession>
<reference evidence="3 4" key="1">
    <citation type="submission" date="2020-08" db="EMBL/GenBank/DDBJ databases">
        <title>Sequencing the genomes of 1000 actinobacteria strains.</title>
        <authorList>
            <person name="Klenk H.-P."/>
        </authorList>
    </citation>
    <scope>NUCLEOTIDE SEQUENCE [LARGE SCALE GENOMIC DNA]</scope>
    <source>
        <strain evidence="3 4">DSM 105369</strain>
    </source>
</reference>
<feature type="signal peptide" evidence="2">
    <location>
        <begin position="1"/>
        <end position="32"/>
    </location>
</feature>
<gene>
    <name evidence="3" type="ORF">FHU39_000304</name>
</gene>
<evidence type="ECO:0000313" key="4">
    <source>
        <dbReference type="Proteomes" id="UP000559182"/>
    </source>
</evidence>
<feature type="region of interest" description="Disordered" evidence="1">
    <location>
        <begin position="233"/>
        <end position="254"/>
    </location>
</feature>
<dbReference type="PROSITE" id="PS51257">
    <property type="entry name" value="PROKAR_LIPOPROTEIN"/>
    <property type="match status" value="1"/>
</dbReference>
<protein>
    <recommendedName>
        <fullName evidence="5">PKD domain-containing protein</fullName>
    </recommendedName>
</protein>
<name>A0A839MY04_9MICO</name>
<evidence type="ECO:0000313" key="3">
    <source>
        <dbReference type="EMBL" id="MBB2890320.1"/>
    </source>
</evidence>
<evidence type="ECO:0000256" key="2">
    <source>
        <dbReference type="SAM" id="SignalP"/>
    </source>
</evidence>